<gene>
    <name evidence="1" type="ORF">D8M06_01875</name>
</gene>
<evidence type="ECO:0000313" key="2">
    <source>
        <dbReference type="Proteomes" id="UP000269301"/>
    </source>
</evidence>
<name>A0A495AC70_9BACI</name>
<evidence type="ECO:0008006" key="3">
    <source>
        <dbReference type="Google" id="ProtNLM"/>
    </source>
</evidence>
<dbReference type="AlphaFoldDB" id="A0A495AC70"/>
<dbReference type="Proteomes" id="UP000269301">
    <property type="component" value="Unassembled WGS sequence"/>
</dbReference>
<keyword evidence="2" id="KW-1185">Reference proteome</keyword>
<dbReference type="OrthoDB" id="2361368at2"/>
<dbReference type="EMBL" id="RBZP01000001">
    <property type="protein sequence ID" value="RKQ37579.1"/>
    <property type="molecule type" value="Genomic_DNA"/>
</dbReference>
<accession>A0A495AC70</accession>
<proteinExistence type="predicted"/>
<sequence>MAFGLKREELKAWKEKVSNGEIGILTHYWMDNRFPGSYTVTKVGCKDVPKLIAWGEKYGLDPTWIHQDEKYPHYDLFGEYQANILLQENQWEQIKRFNLL</sequence>
<evidence type="ECO:0000313" key="1">
    <source>
        <dbReference type="EMBL" id="RKQ37579.1"/>
    </source>
</evidence>
<dbReference type="RefSeq" id="WP_121202658.1">
    <property type="nucleotide sequence ID" value="NZ_RBZP01000001.1"/>
</dbReference>
<comment type="caution">
    <text evidence="1">The sequence shown here is derived from an EMBL/GenBank/DDBJ whole genome shotgun (WGS) entry which is preliminary data.</text>
</comment>
<organism evidence="1 2">
    <name type="scientific">Oceanobacillus halophilus</name>
    <dbReference type="NCBI Taxonomy" id="930130"/>
    <lineage>
        <taxon>Bacteria</taxon>
        <taxon>Bacillati</taxon>
        <taxon>Bacillota</taxon>
        <taxon>Bacilli</taxon>
        <taxon>Bacillales</taxon>
        <taxon>Bacillaceae</taxon>
        <taxon>Oceanobacillus</taxon>
    </lineage>
</organism>
<protein>
    <recommendedName>
        <fullName evidence="3">YneQ</fullName>
    </recommendedName>
</protein>
<reference evidence="1 2" key="1">
    <citation type="journal article" date="2016" name="Int. J. Syst. Evol. Microbiol.">
        <title>Oceanobacillus halophilus sp. nov., a novel moderately halophilic bacterium from a hypersaline lake.</title>
        <authorList>
            <person name="Amoozegar M.A."/>
            <person name="Bagheri M."/>
            <person name="Makhdoumi A."/>
            <person name="Nikou M.M."/>
            <person name="Fazeli S.A.S."/>
            <person name="Schumann P."/>
            <person name="Sproer C."/>
            <person name="Sanchez-Porro C."/>
            <person name="Ventosa A."/>
        </authorList>
    </citation>
    <scope>NUCLEOTIDE SEQUENCE [LARGE SCALE GENOMIC DNA]</scope>
    <source>
        <strain evidence="1 2">DSM 23996</strain>
    </source>
</reference>